<name>A0AAN8FMD1_TRICO</name>
<comment type="caution">
    <text evidence="3">The sequence shown here is derived from an EMBL/GenBank/DDBJ whole genome shotgun (WGS) entry which is preliminary data.</text>
</comment>
<reference evidence="3 4" key="1">
    <citation type="submission" date="2019-10" db="EMBL/GenBank/DDBJ databases">
        <title>Assembly and Annotation for the nematode Trichostrongylus colubriformis.</title>
        <authorList>
            <person name="Martin J."/>
        </authorList>
    </citation>
    <scope>NUCLEOTIDE SEQUENCE [LARGE SCALE GENOMIC DNA]</scope>
    <source>
        <strain evidence="3">G859</strain>
        <tissue evidence="3">Whole worm</tissue>
    </source>
</reference>
<feature type="non-terminal residue" evidence="3">
    <location>
        <position position="1"/>
    </location>
</feature>
<feature type="compositionally biased region" description="Basic and acidic residues" evidence="1">
    <location>
        <begin position="146"/>
        <end position="172"/>
    </location>
</feature>
<evidence type="ECO:0000313" key="4">
    <source>
        <dbReference type="Proteomes" id="UP001331761"/>
    </source>
</evidence>
<keyword evidence="2" id="KW-0812">Transmembrane</keyword>
<keyword evidence="2" id="KW-1133">Transmembrane helix</keyword>
<feature type="region of interest" description="Disordered" evidence="1">
    <location>
        <begin position="84"/>
        <end position="210"/>
    </location>
</feature>
<feature type="compositionally biased region" description="Basic and acidic residues" evidence="1">
    <location>
        <begin position="195"/>
        <end position="210"/>
    </location>
</feature>
<sequence length="264" mass="31610">EKEKHKIFCVFHKHNTNAKSIQRGPFFSVRTQEEEQRRTYVVVISFGFFLTIMFILICYWHFQKLKKDRRIKEAARKHQRRRLRKARRVSRGLAKTVKDWRRRSKETVKDRQRSAEIVKEKKFKSGSFERSGDSGEFGFKHTKVSGSHEEEKRSHKWSKEHMRRSSEDRALDSDLEDDWKDVEDEKKHRNRKRAKDAGKPKQDAKKSTVVFHEVDSLEKASGEKRVERHALESKLVSSDEKLDFERVVRRLTILQSKFHPKLLH</sequence>
<feature type="compositionally biased region" description="Acidic residues" evidence="1">
    <location>
        <begin position="173"/>
        <end position="182"/>
    </location>
</feature>
<accession>A0AAN8FMD1</accession>
<proteinExistence type="predicted"/>
<keyword evidence="2" id="KW-0472">Membrane</keyword>
<gene>
    <name evidence="3" type="ORF">GCK32_014237</name>
</gene>
<feature type="compositionally biased region" description="Basic and acidic residues" evidence="1">
    <location>
        <begin position="105"/>
        <end position="120"/>
    </location>
</feature>
<dbReference type="Proteomes" id="UP001331761">
    <property type="component" value="Unassembled WGS sequence"/>
</dbReference>
<organism evidence="3 4">
    <name type="scientific">Trichostrongylus colubriformis</name>
    <name type="common">Black scour worm</name>
    <dbReference type="NCBI Taxonomy" id="6319"/>
    <lineage>
        <taxon>Eukaryota</taxon>
        <taxon>Metazoa</taxon>
        <taxon>Ecdysozoa</taxon>
        <taxon>Nematoda</taxon>
        <taxon>Chromadorea</taxon>
        <taxon>Rhabditida</taxon>
        <taxon>Rhabditina</taxon>
        <taxon>Rhabditomorpha</taxon>
        <taxon>Strongyloidea</taxon>
        <taxon>Trichostrongylidae</taxon>
        <taxon>Trichostrongylus</taxon>
    </lineage>
</organism>
<keyword evidence="4" id="KW-1185">Reference proteome</keyword>
<dbReference type="AlphaFoldDB" id="A0AAN8FMD1"/>
<dbReference type="EMBL" id="WIXE01016003">
    <property type="protein sequence ID" value="KAK5973018.1"/>
    <property type="molecule type" value="Genomic_DNA"/>
</dbReference>
<feature type="transmembrane region" description="Helical" evidence="2">
    <location>
        <begin position="40"/>
        <end position="62"/>
    </location>
</feature>
<protein>
    <submittedName>
        <fullName evidence="3">Uncharacterized protein</fullName>
    </submittedName>
</protein>
<evidence type="ECO:0000256" key="2">
    <source>
        <dbReference type="SAM" id="Phobius"/>
    </source>
</evidence>
<evidence type="ECO:0000256" key="1">
    <source>
        <dbReference type="SAM" id="MobiDB-lite"/>
    </source>
</evidence>
<evidence type="ECO:0000313" key="3">
    <source>
        <dbReference type="EMBL" id="KAK5973018.1"/>
    </source>
</evidence>